<evidence type="ECO:0000313" key="2">
    <source>
        <dbReference type="Proteomes" id="UP000616151"/>
    </source>
</evidence>
<organism evidence="1 2">
    <name type="scientific">Taklimakanibacter albus</name>
    <dbReference type="NCBI Taxonomy" id="2800327"/>
    <lineage>
        <taxon>Bacteria</taxon>
        <taxon>Pseudomonadati</taxon>
        <taxon>Pseudomonadota</taxon>
        <taxon>Alphaproteobacteria</taxon>
        <taxon>Hyphomicrobiales</taxon>
        <taxon>Aestuariivirgaceae</taxon>
        <taxon>Taklimakanibacter</taxon>
    </lineage>
</organism>
<reference evidence="1" key="1">
    <citation type="submission" date="2021-01" db="EMBL/GenBank/DDBJ databases">
        <authorList>
            <person name="Sun Q."/>
        </authorList>
    </citation>
    <scope>NUCLEOTIDE SEQUENCE</scope>
    <source>
        <strain evidence="1">YIM B02566</strain>
    </source>
</reference>
<gene>
    <name evidence="1" type="ORF">JHL16_23395</name>
</gene>
<accession>A0ACC5R9L6</accession>
<evidence type="ECO:0000313" key="1">
    <source>
        <dbReference type="EMBL" id="MBK1869325.1"/>
    </source>
</evidence>
<name>A0ACC5R9L6_9HYPH</name>
<keyword evidence="2" id="KW-1185">Reference proteome</keyword>
<proteinExistence type="predicted"/>
<protein>
    <submittedName>
        <fullName evidence="1">ROK family transcriptional regulator</fullName>
    </submittedName>
</protein>
<dbReference type="Proteomes" id="UP000616151">
    <property type="component" value="Unassembled WGS sequence"/>
</dbReference>
<comment type="caution">
    <text evidence="1">The sequence shown here is derived from an EMBL/GenBank/DDBJ whole genome shotgun (WGS) entry which is preliminary data.</text>
</comment>
<sequence>MLLSATNAVKAKLINLWVVFDTIRMNGGISRSGIADETGLSKQASSDLVDELIAMRFLQETKPSGRRVGKPPVPLSLNPDGAFSLGFHVDVGQMSAIAVNLAGDVLHREDHALNDLEPHHAVVQLELATKRLLTSARIPDDRFLGIGLATPGPFAVKGLSPPRLPGWDGLALRDLLRKATGYNVSLANDGQCAIIAEWRFGEAARRLTNFVYLYFGIGVGSGVMVHSAAFGGASGNAGEVGHVTVVPGGHECICGKRGCLETYVSVDSAMRHLTAAGIEVETMAEFAQRFGPDDPDIAAWIAEGIEPLRNGLNAIENLFDPQSIMIGGNAPNWLIDTFMAKAEPLLPSVGRIERTVPRIMKSELGADAVARGAAVLPLLATLNPLYRELNPYV</sequence>
<dbReference type="EMBL" id="JAENHL010000008">
    <property type="protein sequence ID" value="MBK1869325.1"/>
    <property type="molecule type" value="Genomic_DNA"/>
</dbReference>